<organism evidence="2">
    <name type="scientific">freshwater metagenome</name>
    <dbReference type="NCBI Taxonomy" id="449393"/>
    <lineage>
        <taxon>unclassified sequences</taxon>
        <taxon>metagenomes</taxon>
        <taxon>ecological metagenomes</taxon>
    </lineage>
</organism>
<accession>A0A6J7PJE6</accession>
<dbReference type="EMBL" id="CAFBNF010000392">
    <property type="protein sequence ID" value="CAB4965065.1"/>
    <property type="molecule type" value="Genomic_DNA"/>
</dbReference>
<evidence type="ECO:0000313" key="1">
    <source>
        <dbReference type="EMBL" id="CAB4965065.1"/>
    </source>
</evidence>
<gene>
    <name evidence="1" type="ORF">UFOPK3773_02340</name>
    <name evidence="2" type="ORF">UFOPK3992_00753</name>
</gene>
<protein>
    <submittedName>
        <fullName evidence="2">Unannotated protein</fullName>
    </submittedName>
</protein>
<sequence length="78" mass="8516">MQFIIYPLAITFFEVEQCASELGVSRSEFYATADLLGRIEPDDSSEVAVVLGHSTRGAGGDSSIPRNLCQNQTFVVLF</sequence>
<dbReference type="AlphaFoldDB" id="A0A6J7PJE6"/>
<name>A0A6J7PJE6_9ZZZZ</name>
<reference evidence="2" key="1">
    <citation type="submission" date="2020-05" db="EMBL/GenBank/DDBJ databases">
        <authorList>
            <person name="Chiriac C."/>
            <person name="Salcher M."/>
            <person name="Ghai R."/>
            <person name="Kavagutti S V."/>
        </authorList>
    </citation>
    <scope>NUCLEOTIDE SEQUENCE</scope>
</reference>
<evidence type="ECO:0000313" key="2">
    <source>
        <dbReference type="EMBL" id="CAB5002832.1"/>
    </source>
</evidence>
<proteinExistence type="predicted"/>
<dbReference type="EMBL" id="CAFBOZ010000091">
    <property type="protein sequence ID" value="CAB5002832.1"/>
    <property type="molecule type" value="Genomic_DNA"/>
</dbReference>